<proteinExistence type="predicted"/>
<accession>A0ABU1P5E6</accession>
<name>A0ABU1P5E6_9BACL</name>
<keyword evidence="2" id="KW-1185">Reference proteome</keyword>
<comment type="caution">
    <text evidence="1">The sequence shown here is derived from an EMBL/GenBank/DDBJ whole genome shotgun (WGS) entry which is preliminary data.</text>
</comment>
<keyword evidence="1" id="KW-0808">Transferase</keyword>
<sequence length="146" mass="16949">MVKNEAQILEKLQDDLLQIPKYYHFFEESDISHLLMLLKAGTTLTTALGKATSLEKKKLFMSFGRFLNCFYEKSPLKSLEREGNWLESQLEKAKSYVDCGETEGDLELLESLILNRPIPVNQTMIHGDCNTDETHDMMNPWRLEEF</sequence>
<dbReference type="EMBL" id="JAVDSB010000021">
    <property type="protein sequence ID" value="MDR6554966.1"/>
    <property type="molecule type" value="Genomic_DNA"/>
</dbReference>
<dbReference type="GO" id="GO:0008910">
    <property type="term" value="F:kanamycin kinase activity"/>
    <property type="evidence" value="ECO:0007669"/>
    <property type="project" value="UniProtKB-EC"/>
</dbReference>
<gene>
    <name evidence="1" type="ORF">J2736_006209</name>
</gene>
<reference evidence="1 2" key="1">
    <citation type="submission" date="2023-07" db="EMBL/GenBank/DDBJ databases">
        <title>Sorghum-associated microbial communities from plants grown in Nebraska, USA.</title>
        <authorList>
            <person name="Schachtman D."/>
        </authorList>
    </citation>
    <scope>NUCLEOTIDE SEQUENCE [LARGE SCALE GENOMIC DNA]</scope>
    <source>
        <strain evidence="1 2">CC258</strain>
    </source>
</reference>
<organism evidence="1 2">
    <name type="scientific">Paenibacillus qinlingensis</name>
    <dbReference type="NCBI Taxonomy" id="1837343"/>
    <lineage>
        <taxon>Bacteria</taxon>
        <taxon>Bacillati</taxon>
        <taxon>Bacillota</taxon>
        <taxon>Bacilli</taxon>
        <taxon>Bacillales</taxon>
        <taxon>Paenibacillaceae</taxon>
        <taxon>Paenibacillus</taxon>
    </lineage>
</organism>
<dbReference type="InterPro" id="IPR011009">
    <property type="entry name" value="Kinase-like_dom_sf"/>
</dbReference>
<dbReference type="Proteomes" id="UP001267290">
    <property type="component" value="Unassembled WGS sequence"/>
</dbReference>
<dbReference type="SUPFAM" id="SSF56112">
    <property type="entry name" value="Protein kinase-like (PK-like)"/>
    <property type="match status" value="1"/>
</dbReference>
<evidence type="ECO:0000313" key="2">
    <source>
        <dbReference type="Proteomes" id="UP001267290"/>
    </source>
</evidence>
<evidence type="ECO:0000313" key="1">
    <source>
        <dbReference type="EMBL" id="MDR6554966.1"/>
    </source>
</evidence>
<protein>
    <submittedName>
        <fullName evidence="1">Aminoglycoside 3'-phosphotransferase-2</fullName>
        <ecNumber evidence="1">2.7.1.95</ecNumber>
    </submittedName>
</protein>
<dbReference type="EC" id="2.7.1.95" evidence="1"/>
<dbReference type="RefSeq" id="WP_310502372.1">
    <property type="nucleotide sequence ID" value="NZ_JAVDSB010000021.1"/>
</dbReference>